<reference evidence="1 2" key="1">
    <citation type="submission" date="2018-03" db="EMBL/GenBank/DDBJ databases">
        <title>Rhodobacter veldkampii.</title>
        <authorList>
            <person name="Meyer T.E."/>
            <person name="Miller S."/>
            <person name="Lodha T."/>
            <person name="Gandham S."/>
            <person name="Chintalapati S."/>
            <person name="Chintalapati V.R."/>
        </authorList>
    </citation>
    <scope>NUCLEOTIDE SEQUENCE [LARGE SCALE GENOMIC DNA]</scope>
    <source>
        <strain evidence="1 2">DSM 11550</strain>
    </source>
</reference>
<organism evidence="1 2">
    <name type="scientific">Phaeovulum veldkampii DSM 11550</name>
    <dbReference type="NCBI Taxonomy" id="1185920"/>
    <lineage>
        <taxon>Bacteria</taxon>
        <taxon>Pseudomonadati</taxon>
        <taxon>Pseudomonadota</taxon>
        <taxon>Alphaproteobacteria</taxon>
        <taxon>Rhodobacterales</taxon>
        <taxon>Paracoccaceae</taxon>
        <taxon>Phaeovulum</taxon>
    </lineage>
</organism>
<protein>
    <submittedName>
        <fullName evidence="1">Uncharacterized protein</fullName>
    </submittedName>
</protein>
<accession>A0A2T4JMM9</accession>
<name>A0A2T4JMM9_9RHOB</name>
<keyword evidence="2" id="KW-1185">Reference proteome</keyword>
<evidence type="ECO:0000313" key="2">
    <source>
        <dbReference type="Proteomes" id="UP000241899"/>
    </source>
</evidence>
<sequence length="156" mass="17134">MARLGGRMRQWVRQIGLGFMLAPVAAPGLAQGWEAPARGSELRADLMDAIRPHAEWMLGAPVEFVVNDLRVRGDRAVAMLVAQRPGGGVIDVARSPMVARGEFAPEIADIAHIEAFYVRSGRTWVALHWAIGATDPWFAWEPICAEFGALIPEYCR</sequence>
<evidence type="ECO:0000313" key="1">
    <source>
        <dbReference type="EMBL" id="PTE19113.1"/>
    </source>
</evidence>
<dbReference type="Proteomes" id="UP000241899">
    <property type="component" value="Unassembled WGS sequence"/>
</dbReference>
<comment type="caution">
    <text evidence="1">The sequence shown here is derived from an EMBL/GenBank/DDBJ whole genome shotgun (WGS) entry which is preliminary data.</text>
</comment>
<dbReference type="EMBL" id="PZKF01000002">
    <property type="protein sequence ID" value="PTE19113.1"/>
    <property type="molecule type" value="Genomic_DNA"/>
</dbReference>
<proteinExistence type="predicted"/>
<dbReference type="AlphaFoldDB" id="A0A2T4JMM9"/>
<gene>
    <name evidence="1" type="ORF">C5F46_01390</name>
</gene>